<dbReference type="SUPFAM" id="SSF51649">
    <property type="entry name" value="RuBisCo, C-terminal domain"/>
    <property type="match status" value="1"/>
</dbReference>
<evidence type="ECO:0000256" key="1">
    <source>
        <dbReference type="RuleBase" id="RU003834"/>
    </source>
</evidence>
<dbReference type="Pfam" id="PF02788">
    <property type="entry name" value="RuBisCO_large_N"/>
    <property type="match status" value="1"/>
</dbReference>
<sequence length="442" mass="48242">MTHDDLAGFQADPKTLDREGHLLLDYYFECHGDPNEAAAHLCSEQSTAQWRRIGVDEDFRPVFAAKVLELEILGEQPDFSYPVALKPRGTVRSCRVRIAHPHRNFGPRIPNLLSAVCGEGPFFCPGIGLIKLLDIHFPASFLAHFEGPKFGVAGLREQLQVFDRPIFFGVIKPNIGLPPEPFCEAGYASWLGGLDIAKDDEMLADAEWSTLAERTRLLGAARRRAEQETGVPKIYLANITDEVDRLLALHDVAVDNGANALLVNAMPVGLSAVRMLRRHTRVPLVGHFPFIAAFSRLAHFGVHSRVITKLQRLAGFDVVIMPGFGSRMMTGDDEVRQNVAACLDEMGGIKPCLPVPGGSDWAGTLEGVYRRLDTVDFGFVPGRGVFGHPMGPRGGAASIRQAWDAIASGIPLTEHAETQPELRSAIDAFGPLPGTPPQQSPR</sequence>
<reference evidence="4 5" key="1">
    <citation type="submission" date="2024-05" db="EMBL/GenBank/DDBJ databases">
        <title>Genome Sequence and Characterization of the New Strain Purple Sulfur Bacterium of Genus Thioalkalicoccus.</title>
        <authorList>
            <person name="Bryantseva I.A."/>
            <person name="Kyndt J.A."/>
            <person name="Imhoff J.F."/>
        </authorList>
    </citation>
    <scope>NUCLEOTIDE SEQUENCE [LARGE SCALE GENOMIC DNA]</scope>
    <source>
        <strain evidence="4 5">Um2</strain>
    </source>
</reference>
<dbReference type="SFLD" id="SFLDS00014">
    <property type="entry name" value="RuBisCO"/>
    <property type="match status" value="1"/>
</dbReference>
<dbReference type="Gene3D" id="3.30.70.150">
    <property type="entry name" value="RuBisCO large subunit, N-terminal domain"/>
    <property type="match status" value="1"/>
</dbReference>
<dbReference type="Gene3D" id="3.20.20.110">
    <property type="entry name" value="Ribulose bisphosphate carboxylase, large subunit, C-terminal domain"/>
    <property type="match status" value="1"/>
</dbReference>
<evidence type="ECO:0000313" key="5">
    <source>
        <dbReference type="Proteomes" id="UP001564408"/>
    </source>
</evidence>
<dbReference type="InterPro" id="IPR017443">
    <property type="entry name" value="RuBisCO_lsu_fd_N"/>
</dbReference>
<organism evidence="4 5">
    <name type="scientific">Thioalkalicoccus limnaeus</name>
    <dbReference type="NCBI Taxonomy" id="120681"/>
    <lineage>
        <taxon>Bacteria</taxon>
        <taxon>Pseudomonadati</taxon>
        <taxon>Pseudomonadota</taxon>
        <taxon>Gammaproteobacteria</taxon>
        <taxon>Chromatiales</taxon>
        <taxon>Chromatiaceae</taxon>
        <taxon>Thioalkalicoccus</taxon>
    </lineage>
</organism>
<evidence type="ECO:0000259" key="2">
    <source>
        <dbReference type="Pfam" id="PF00016"/>
    </source>
</evidence>
<evidence type="ECO:0000313" key="4">
    <source>
        <dbReference type="EMBL" id="MEY6433835.1"/>
    </source>
</evidence>
<dbReference type="InterPro" id="IPR036376">
    <property type="entry name" value="RuBisCO_lsu_C_sf"/>
</dbReference>
<dbReference type="InterPro" id="IPR000685">
    <property type="entry name" value="RuBisCO_lsu_C"/>
</dbReference>
<dbReference type="InterPro" id="IPR033966">
    <property type="entry name" value="RuBisCO"/>
</dbReference>
<feature type="domain" description="Ribulose bisphosphate carboxylase large subunit C-terminal" evidence="2">
    <location>
        <begin position="151"/>
        <end position="429"/>
    </location>
</feature>
<dbReference type="RefSeq" id="WP_369668222.1">
    <property type="nucleotide sequence ID" value="NZ_JBDKXB010000030.1"/>
</dbReference>
<dbReference type="PANTHER" id="PTHR42704">
    <property type="entry name" value="RIBULOSE BISPHOSPHATE CARBOXYLASE"/>
    <property type="match status" value="1"/>
</dbReference>
<dbReference type="InterPro" id="IPR036422">
    <property type="entry name" value="RuBisCO_lsu_N_sf"/>
</dbReference>
<protein>
    <submittedName>
        <fullName evidence="4">RuBisCO large subunit C-terminal-like domain-containing protein</fullName>
    </submittedName>
</protein>
<accession>A0ABV4BH19</accession>
<evidence type="ECO:0000259" key="3">
    <source>
        <dbReference type="Pfam" id="PF02788"/>
    </source>
</evidence>
<name>A0ABV4BH19_9GAMM</name>
<proteinExistence type="inferred from homology"/>
<dbReference type="PANTHER" id="PTHR42704:SF17">
    <property type="entry name" value="RIBULOSE BISPHOSPHATE CARBOXYLASE LARGE CHAIN"/>
    <property type="match status" value="1"/>
</dbReference>
<dbReference type="Proteomes" id="UP001564408">
    <property type="component" value="Unassembled WGS sequence"/>
</dbReference>
<keyword evidence="5" id="KW-1185">Reference proteome</keyword>
<comment type="caution">
    <text evidence="4">The sequence shown here is derived from an EMBL/GenBank/DDBJ whole genome shotgun (WGS) entry which is preliminary data.</text>
</comment>
<dbReference type="SFLD" id="SFLDG00301">
    <property type="entry name" value="RuBisCO-like_proteins"/>
    <property type="match status" value="1"/>
</dbReference>
<gene>
    <name evidence="4" type="ORF">ABC977_15635</name>
</gene>
<dbReference type="Pfam" id="PF00016">
    <property type="entry name" value="RuBisCO_large"/>
    <property type="match status" value="1"/>
</dbReference>
<dbReference type="EMBL" id="JBDKXB010000030">
    <property type="protein sequence ID" value="MEY6433835.1"/>
    <property type="molecule type" value="Genomic_DNA"/>
</dbReference>
<dbReference type="SUPFAM" id="SSF54966">
    <property type="entry name" value="RuBisCO, large subunit, small (N-terminal) domain"/>
    <property type="match status" value="1"/>
</dbReference>
<feature type="domain" description="Ribulose bisphosphate carboxylase large subunit ferrodoxin-like N-terminal" evidence="3">
    <location>
        <begin position="18"/>
        <end position="140"/>
    </location>
</feature>
<comment type="similarity">
    <text evidence="1">Belongs to the RuBisCO large chain family.</text>
</comment>